<dbReference type="SUPFAM" id="SSF53649">
    <property type="entry name" value="Alkaline phosphatase-like"/>
    <property type="match status" value="1"/>
</dbReference>
<dbReference type="GO" id="GO:0005615">
    <property type="term" value="C:extracellular space"/>
    <property type="evidence" value="ECO:0007669"/>
    <property type="project" value="TreeGrafter"/>
</dbReference>
<keyword evidence="3" id="KW-1185">Reference proteome</keyword>
<dbReference type="PANTHER" id="PTHR10974:SF9">
    <property type="entry name" value="DUF229 DOMAIN CONTAINING PROTEIN-RELATED"/>
    <property type="match status" value="1"/>
</dbReference>
<comment type="caution">
    <text evidence="2">The sequence shown here is derived from an EMBL/GenBank/DDBJ whole genome shotgun (WGS) entry which is preliminary data.</text>
</comment>
<dbReference type="Gene3D" id="3.40.720.10">
    <property type="entry name" value="Alkaline Phosphatase, subunit A"/>
    <property type="match status" value="1"/>
</dbReference>
<sequence>MVLRVFMTEKNNARKCTNDAIKIILYVVFMTTLFLLYFNDNNYEIENSIDYHSAEYNSHYRKVIITENSSKISTKIDDNVKEGYVVWNDNCQIPNISAYDKTIKNLIKKSNSPKCFSTLPLTSVILDVDKWSYTFKINHGVHSQISKSIVNCCYSPIIRNDLKFKNNPKDDDRYKVEPKCYPINDSEIIPKSVEYMMVTCELRPNGDKLKSAVYKDIHAMVIDKGQRRFRNADIPDKPSVLIISIDSLSRLNLIRSMPITYRLLETHGFMSLEGYTKVADNTFPNVVPILTGMFVNQMTKRCWNSPKDEMDECPFLWKDFKKRGYVTAYLEDEPSMGTYNFGKYGFRNAPTDYYSRPYMLAAEHYLPVVKYDGMSFCLGPRSAPDRVYAYMEDFVKLHRHHGYFAVFWLNTFSHNDVNTPSAMDQRTADVLSKLLDGRLLDNAVTVVLSDHGLRFGAIRETHVGWLEDRMPAFYARLPTGYVTARPSHRAALAANKHRLTSPFDLHLTLKQLLFQQLNDDDDNNTNSSLPVAMAEGCPTCHSLFRLADANRSCEQAGIAPHWCTCDEYEELDRRSRIAMDGGKYVVQQLNALLAKYRMMVRKGYACSNLSLRKTVSARSRVNRGNGRREYLLVVETLPGRSMFEVTIGQEDGSGAFGMLGDISRINMYGFQSYCTDDWRLKKHCYCVKKNWKPAEDVTPACVVSVLQMYNIAKTVLRGTTFLAPYLL</sequence>
<reference evidence="2 3" key="1">
    <citation type="submission" date="2019-08" db="EMBL/GenBank/DDBJ databases">
        <title>Whole genome of Aphis craccivora.</title>
        <authorList>
            <person name="Voronova N.V."/>
            <person name="Shulinski R.S."/>
            <person name="Bandarenka Y.V."/>
            <person name="Zhorov D.G."/>
            <person name="Warner D."/>
        </authorList>
    </citation>
    <scope>NUCLEOTIDE SEQUENCE [LARGE SCALE GENOMIC DNA]</scope>
    <source>
        <strain evidence="2">180601</strain>
        <tissue evidence="2">Whole Body</tissue>
    </source>
</reference>
<keyword evidence="1" id="KW-0812">Transmembrane</keyword>
<organism evidence="2 3">
    <name type="scientific">Aphis craccivora</name>
    <name type="common">Cowpea aphid</name>
    <dbReference type="NCBI Taxonomy" id="307492"/>
    <lineage>
        <taxon>Eukaryota</taxon>
        <taxon>Metazoa</taxon>
        <taxon>Ecdysozoa</taxon>
        <taxon>Arthropoda</taxon>
        <taxon>Hexapoda</taxon>
        <taxon>Insecta</taxon>
        <taxon>Pterygota</taxon>
        <taxon>Neoptera</taxon>
        <taxon>Paraneoptera</taxon>
        <taxon>Hemiptera</taxon>
        <taxon>Sternorrhyncha</taxon>
        <taxon>Aphidomorpha</taxon>
        <taxon>Aphidoidea</taxon>
        <taxon>Aphididae</taxon>
        <taxon>Aphidini</taxon>
        <taxon>Aphis</taxon>
        <taxon>Aphis</taxon>
    </lineage>
</organism>
<evidence type="ECO:0000256" key="1">
    <source>
        <dbReference type="SAM" id="Phobius"/>
    </source>
</evidence>
<proteinExistence type="predicted"/>
<dbReference type="Pfam" id="PF02995">
    <property type="entry name" value="DUF229"/>
    <property type="match status" value="1"/>
</dbReference>
<dbReference type="CDD" id="cd16021">
    <property type="entry name" value="ALP_like"/>
    <property type="match status" value="1"/>
</dbReference>
<dbReference type="PANTHER" id="PTHR10974">
    <property type="entry name" value="FI08016P-RELATED"/>
    <property type="match status" value="1"/>
</dbReference>
<dbReference type="InterPro" id="IPR004245">
    <property type="entry name" value="DUF229"/>
</dbReference>
<dbReference type="InterPro" id="IPR017850">
    <property type="entry name" value="Alkaline_phosphatase_core_sf"/>
</dbReference>
<gene>
    <name evidence="2" type="ORF">FWK35_00017072</name>
</gene>
<dbReference type="OrthoDB" id="413313at2759"/>
<dbReference type="EMBL" id="VUJU01003433">
    <property type="protein sequence ID" value="KAF0757913.1"/>
    <property type="molecule type" value="Genomic_DNA"/>
</dbReference>
<protein>
    <submittedName>
        <fullName evidence="2">Uncharacterized protein</fullName>
    </submittedName>
</protein>
<keyword evidence="1" id="KW-1133">Transmembrane helix</keyword>
<evidence type="ECO:0000313" key="2">
    <source>
        <dbReference type="EMBL" id="KAF0757913.1"/>
    </source>
</evidence>
<dbReference type="Proteomes" id="UP000478052">
    <property type="component" value="Unassembled WGS sequence"/>
</dbReference>
<dbReference type="AlphaFoldDB" id="A0A6G0YKT2"/>
<dbReference type="FunFam" id="3.40.720.10:FF:000017">
    <property type="entry name" value="Predicted protein"/>
    <property type="match status" value="1"/>
</dbReference>
<evidence type="ECO:0000313" key="3">
    <source>
        <dbReference type="Proteomes" id="UP000478052"/>
    </source>
</evidence>
<keyword evidence="1" id="KW-0472">Membrane</keyword>
<accession>A0A6G0YKT2</accession>
<name>A0A6G0YKT2_APHCR</name>
<feature type="transmembrane region" description="Helical" evidence="1">
    <location>
        <begin position="20"/>
        <end position="38"/>
    </location>
</feature>